<accession>A0ABY7WT62</accession>
<dbReference type="PANTHER" id="PTHR23416">
    <property type="entry name" value="SIALIC ACID SYNTHASE-RELATED"/>
    <property type="match status" value="1"/>
</dbReference>
<evidence type="ECO:0000313" key="5">
    <source>
        <dbReference type="EMBL" id="WDF82628.1"/>
    </source>
</evidence>
<dbReference type="SUPFAM" id="SSF51161">
    <property type="entry name" value="Trimeric LpxA-like enzymes"/>
    <property type="match status" value="1"/>
</dbReference>
<dbReference type="EMBL" id="CP117884">
    <property type="protein sequence ID" value="WDF82628.1"/>
    <property type="molecule type" value="Genomic_DNA"/>
</dbReference>
<proteinExistence type="inferred from homology"/>
<dbReference type="Gene3D" id="2.160.10.10">
    <property type="entry name" value="Hexapeptide repeat proteins"/>
    <property type="match status" value="1"/>
</dbReference>
<dbReference type="PROSITE" id="PS00101">
    <property type="entry name" value="HEXAPEP_TRANSFERASES"/>
    <property type="match status" value="1"/>
</dbReference>
<keyword evidence="6" id="KW-1185">Reference proteome</keyword>
<gene>
    <name evidence="5" type="ORF">PQ472_12155</name>
</gene>
<dbReference type="InterPro" id="IPR011004">
    <property type="entry name" value="Trimer_LpxA-like_sf"/>
</dbReference>
<evidence type="ECO:0000259" key="4">
    <source>
        <dbReference type="SMART" id="SM01266"/>
    </source>
</evidence>
<dbReference type="Pfam" id="PF12464">
    <property type="entry name" value="Mac"/>
    <property type="match status" value="1"/>
</dbReference>
<sequence length="204" mass="21502">MQHLRDIIASDEHYALDYRAQDPNAHGDAYDLCWQLNQTRPSDEQGRRAILEKLFGDAGDGLFVGANFQCDFGFNIHTTGLSLINSNVTILDTSPVRLGDGVFLAPGVVLACPQHALVMAQRLNGISQSDPITLEDGVWIGANVTVMGGVTIGKGSVIGAGSVVTKDIPAGVIAVGSPAKVLRKITAADRIPDAAITDVQGMPL</sequence>
<dbReference type="RefSeq" id="WP_274260234.1">
    <property type="nucleotide sequence ID" value="NZ_CP117884.1"/>
</dbReference>
<keyword evidence="2" id="KW-0808">Transferase</keyword>
<dbReference type="Pfam" id="PF00132">
    <property type="entry name" value="Hexapep"/>
    <property type="match status" value="1"/>
</dbReference>
<evidence type="ECO:0000313" key="6">
    <source>
        <dbReference type="Proteomes" id="UP001220377"/>
    </source>
</evidence>
<dbReference type="SMART" id="SM01266">
    <property type="entry name" value="Mac"/>
    <property type="match status" value="1"/>
</dbReference>
<dbReference type="InterPro" id="IPR024688">
    <property type="entry name" value="Mac_dom"/>
</dbReference>
<reference evidence="5 6" key="1">
    <citation type="submission" date="2023-02" db="EMBL/GenBank/DDBJ databases">
        <title>Genome sequence of Lacticaseibacillus sp. KACC 23028.</title>
        <authorList>
            <person name="Kim S."/>
            <person name="Heo J."/>
            <person name="Kwon S.-W."/>
        </authorList>
    </citation>
    <scope>NUCLEOTIDE SEQUENCE [LARGE SCALE GENOMIC DNA]</scope>
    <source>
        <strain evidence="5 6">KACC 23028</strain>
    </source>
</reference>
<feature type="domain" description="Maltose/galactoside acetyltransferase" evidence="4">
    <location>
        <begin position="5"/>
        <end position="60"/>
    </location>
</feature>
<keyword evidence="3" id="KW-0677">Repeat</keyword>
<dbReference type="Proteomes" id="UP001220377">
    <property type="component" value="Chromosome"/>
</dbReference>
<protein>
    <submittedName>
        <fullName evidence="5">Sugar O-acetyltransferase</fullName>
    </submittedName>
</protein>
<evidence type="ECO:0000256" key="1">
    <source>
        <dbReference type="ARBA" id="ARBA00007274"/>
    </source>
</evidence>
<comment type="similarity">
    <text evidence="1">Belongs to the transferase hexapeptide repeat family.</text>
</comment>
<dbReference type="PANTHER" id="PTHR23416:SF23">
    <property type="entry name" value="ACETYLTRANSFERASE C18B11.09C-RELATED"/>
    <property type="match status" value="1"/>
</dbReference>
<evidence type="ECO:0000256" key="2">
    <source>
        <dbReference type="ARBA" id="ARBA00022679"/>
    </source>
</evidence>
<dbReference type="CDD" id="cd03357">
    <property type="entry name" value="LbH_MAT_GAT"/>
    <property type="match status" value="1"/>
</dbReference>
<dbReference type="InterPro" id="IPR018357">
    <property type="entry name" value="Hexapep_transf_CS"/>
</dbReference>
<evidence type="ECO:0000256" key="3">
    <source>
        <dbReference type="ARBA" id="ARBA00022737"/>
    </source>
</evidence>
<dbReference type="InterPro" id="IPR001451">
    <property type="entry name" value="Hexapep"/>
</dbReference>
<name>A0ABY7WT62_9LACO</name>
<dbReference type="InterPro" id="IPR051159">
    <property type="entry name" value="Hexapeptide_acetyltransf"/>
</dbReference>
<organism evidence="5 6">
    <name type="scientific">Lacticaseibacillus pabuli</name>
    <dbReference type="NCBI Taxonomy" id="3025672"/>
    <lineage>
        <taxon>Bacteria</taxon>
        <taxon>Bacillati</taxon>
        <taxon>Bacillota</taxon>
        <taxon>Bacilli</taxon>
        <taxon>Lactobacillales</taxon>
        <taxon>Lactobacillaceae</taxon>
        <taxon>Lacticaseibacillus</taxon>
    </lineage>
</organism>